<evidence type="ECO:0000256" key="1">
    <source>
        <dbReference type="SAM" id="MobiDB-lite"/>
    </source>
</evidence>
<dbReference type="Proteomes" id="UP001479290">
    <property type="component" value="Unassembled WGS sequence"/>
</dbReference>
<gene>
    <name evidence="2" type="ORF">ABG768_003816</name>
</gene>
<accession>A0AAW1ZZS8</accession>
<sequence length="51" mass="5775">MRLILELRSTLLSGPNGSRSHSKLKLQSGQSSTENKTEKKLCESDRDVRMK</sequence>
<protein>
    <submittedName>
        <fullName evidence="2">Uncharacterized protein</fullName>
    </submittedName>
</protein>
<name>A0AAW1ZZS8_CULAL</name>
<feature type="region of interest" description="Disordered" evidence="1">
    <location>
        <begin position="8"/>
        <end position="51"/>
    </location>
</feature>
<proteinExistence type="predicted"/>
<feature type="compositionally biased region" description="Polar residues" evidence="1">
    <location>
        <begin position="10"/>
        <end position="34"/>
    </location>
</feature>
<dbReference type="EMBL" id="JAWDJR010000011">
    <property type="protein sequence ID" value="KAK9966720.1"/>
    <property type="molecule type" value="Genomic_DNA"/>
</dbReference>
<dbReference type="AlphaFoldDB" id="A0AAW1ZZS8"/>
<organism evidence="2 3">
    <name type="scientific">Culter alburnus</name>
    <name type="common">Topmouth culter</name>
    <dbReference type="NCBI Taxonomy" id="194366"/>
    <lineage>
        <taxon>Eukaryota</taxon>
        <taxon>Metazoa</taxon>
        <taxon>Chordata</taxon>
        <taxon>Craniata</taxon>
        <taxon>Vertebrata</taxon>
        <taxon>Euteleostomi</taxon>
        <taxon>Actinopterygii</taxon>
        <taxon>Neopterygii</taxon>
        <taxon>Teleostei</taxon>
        <taxon>Ostariophysi</taxon>
        <taxon>Cypriniformes</taxon>
        <taxon>Xenocyprididae</taxon>
        <taxon>Xenocypridinae</taxon>
        <taxon>Culter</taxon>
    </lineage>
</organism>
<evidence type="ECO:0000313" key="3">
    <source>
        <dbReference type="Proteomes" id="UP001479290"/>
    </source>
</evidence>
<comment type="caution">
    <text evidence="2">The sequence shown here is derived from an EMBL/GenBank/DDBJ whole genome shotgun (WGS) entry which is preliminary data.</text>
</comment>
<feature type="compositionally biased region" description="Basic and acidic residues" evidence="1">
    <location>
        <begin position="35"/>
        <end position="51"/>
    </location>
</feature>
<keyword evidence="3" id="KW-1185">Reference proteome</keyword>
<feature type="non-terminal residue" evidence="2">
    <location>
        <position position="51"/>
    </location>
</feature>
<reference evidence="2 3" key="1">
    <citation type="submission" date="2024-05" db="EMBL/GenBank/DDBJ databases">
        <title>A high-quality chromosomal-level genome assembly of Topmouth culter (Culter alburnus).</title>
        <authorList>
            <person name="Zhao H."/>
        </authorList>
    </citation>
    <scope>NUCLEOTIDE SEQUENCE [LARGE SCALE GENOMIC DNA]</scope>
    <source>
        <strain evidence="2">CATC2023</strain>
        <tissue evidence="2">Muscle</tissue>
    </source>
</reference>
<evidence type="ECO:0000313" key="2">
    <source>
        <dbReference type="EMBL" id="KAK9966720.1"/>
    </source>
</evidence>